<gene>
    <name evidence="3" type="ORF">SAMN05216323_102247</name>
</gene>
<keyword evidence="3" id="KW-0378">Hydrolase</keyword>
<dbReference type="Proteomes" id="UP000199452">
    <property type="component" value="Unassembled WGS sequence"/>
</dbReference>
<feature type="chain" id="PRO_5011511743" evidence="1">
    <location>
        <begin position="22"/>
        <end position="271"/>
    </location>
</feature>
<accession>A0A1G6K102</accession>
<dbReference type="InterPro" id="IPR029058">
    <property type="entry name" value="AB_hydrolase_fold"/>
</dbReference>
<dbReference type="SUPFAM" id="SSF53474">
    <property type="entry name" value="alpha/beta-Hydrolases"/>
    <property type="match status" value="1"/>
</dbReference>
<evidence type="ECO:0000259" key="2">
    <source>
        <dbReference type="Pfam" id="PF01738"/>
    </source>
</evidence>
<evidence type="ECO:0000256" key="1">
    <source>
        <dbReference type="SAM" id="SignalP"/>
    </source>
</evidence>
<dbReference type="OrthoDB" id="9787933at2"/>
<sequence length="271" mass="29370">MKRFSGLLFSILVLSTLVSNGAEPLIKPAIPALYGQEVTYELDGVVMKGYAIYNATLTGPLPVVLVVPEWWGNNDYARQRATMLAQQGYFAFAVDMYGDGKIAETPQQAQEFSSVLYKNPALALSRLKAALKRAGEFPQADITKVAAIGYCFGGSMVLNAAKMGMDLKGVVSFHGGLAGVPATKGSVKGKILVCHGGADTFVPEADIVKFRKNLDTEKVAYTFTVYPDATHAFTNPEATEIGTKFNMPIRYNPEADSKSWDEMLAFLKGLF</sequence>
<dbReference type="EMBL" id="FMYP01000022">
    <property type="protein sequence ID" value="SDC24680.1"/>
    <property type="molecule type" value="Genomic_DNA"/>
</dbReference>
<protein>
    <submittedName>
        <fullName evidence="3">Dienelactone hydrolase</fullName>
    </submittedName>
</protein>
<dbReference type="GO" id="GO:0016787">
    <property type="term" value="F:hydrolase activity"/>
    <property type="evidence" value="ECO:0007669"/>
    <property type="project" value="UniProtKB-KW"/>
</dbReference>
<dbReference type="Gene3D" id="3.40.50.1820">
    <property type="entry name" value="alpha/beta hydrolase"/>
    <property type="match status" value="1"/>
</dbReference>
<dbReference type="AlphaFoldDB" id="A0A1G6K102"/>
<keyword evidence="1" id="KW-0732">Signal</keyword>
<evidence type="ECO:0000313" key="3">
    <source>
        <dbReference type="EMBL" id="SDC24680.1"/>
    </source>
</evidence>
<evidence type="ECO:0000313" key="4">
    <source>
        <dbReference type="Proteomes" id="UP000199452"/>
    </source>
</evidence>
<dbReference type="PANTHER" id="PTHR22946:SF0">
    <property type="entry name" value="DIENELACTONE HYDROLASE DOMAIN-CONTAINING PROTEIN"/>
    <property type="match status" value="1"/>
</dbReference>
<keyword evidence="4" id="KW-1185">Reference proteome</keyword>
<dbReference type="RefSeq" id="WP_092437578.1">
    <property type="nucleotide sequence ID" value="NZ_FMYP01000022.1"/>
</dbReference>
<dbReference type="InterPro" id="IPR002925">
    <property type="entry name" value="Dienelactn_hydro"/>
</dbReference>
<dbReference type="InterPro" id="IPR050261">
    <property type="entry name" value="FrsA_esterase"/>
</dbReference>
<dbReference type="STRING" id="1640674.SAMN05216323_102247"/>
<dbReference type="Pfam" id="PF01738">
    <property type="entry name" value="DLH"/>
    <property type="match status" value="1"/>
</dbReference>
<feature type="domain" description="Dienelactone hydrolase" evidence="2">
    <location>
        <begin position="55"/>
        <end position="268"/>
    </location>
</feature>
<name>A0A1G6K102_9BACT</name>
<feature type="signal peptide" evidence="1">
    <location>
        <begin position="1"/>
        <end position="21"/>
    </location>
</feature>
<reference evidence="3 4" key="1">
    <citation type="submission" date="2016-09" db="EMBL/GenBank/DDBJ databases">
        <authorList>
            <person name="Capua I."/>
            <person name="De Benedictis P."/>
            <person name="Joannis T."/>
            <person name="Lombin L.H."/>
            <person name="Cattoli G."/>
        </authorList>
    </citation>
    <scope>NUCLEOTIDE SEQUENCE [LARGE SCALE GENOMIC DNA]</scope>
    <source>
        <strain evidence="3 4">A7P-90m</strain>
    </source>
</reference>
<dbReference type="PANTHER" id="PTHR22946">
    <property type="entry name" value="DIENELACTONE HYDROLASE DOMAIN-CONTAINING PROTEIN-RELATED"/>
    <property type="match status" value="1"/>
</dbReference>
<organism evidence="3 4">
    <name type="scientific">Williamwhitmania taraxaci</name>
    <dbReference type="NCBI Taxonomy" id="1640674"/>
    <lineage>
        <taxon>Bacteria</taxon>
        <taxon>Pseudomonadati</taxon>
        <taxon>Bacteroidota</taxon>
        <taxon>Bacteroidia</taxon>
        <taxon>Bacteroidales</taxon>
        <taxon>Williamwhitmaniaceae</taxon>
        <taxon>Williamwhitmania</taxon>
    </lineage>
</organism>
<proteinExistence type="predicted"/>